<accession>A0A7M7SWD6</accession>
<sequence length="306" mass="32949">MFPQRYTRLPVHWVYDQEKLAAEVSKHPTPEFLPEGICPYYKLPTGKNSAYGDHLYVLLKSVVESKGFDVGAYKAGLKAMFGPGSAYDYQRPSGQAEGPYIHGYMKKYLANIAQDKEDTGDTGSTDTDGVINSAVIVALYGGDPQMTSKLEEAVKVVQNTPICIKYALTGAKLLEGLIMNGPNPNAVGDLKGLVDNDVAQEISKAEEMKVHPHNVAAKRLGYACSLPGGFLSMLHCLLNAKPGKFTESIRPTLLAGGDNCSRAAMLGAILGAQMGLEGLPMDLLAKVERGQEVKALAEQLVAMRQS</sequence>
<dbReference type="OMA" id="DFCRRMD"/>
<dbReference type="PANTHER" id="PTHR16222">
    <property type="entry name" value="ADP-RIBOSYLGLYCOHYDROLASE"/>
    <property type="match status" value="1"/>
</dbReference>
<dbReference type="SUPFAM" id="SSF101478">
    <property type="entry name" value="ADP-ribosylglycohydrolase"/>
    <property type="match status" value="1"/>
</dbReference>
<dbReference type="InterPro" id="IPR036705">
    <property type="entry name" value="Ribosyl_crysJ1_sf"/>
</dbReference>
<dbReference type="OrthoDB" id="524326at2759"/>
<reference evidence="2" key="2">
    <citation type="submission" date="2021-01" db="UniProtKB">
        <authorList>
            <consortium name="EnsemblMetazoa"/>
        </authorList>
    </citation>
    <scope>IDENTIFICATION</scope>
</reference>
<dbReference type="AlphaFoldDB" id="A0A7M7SWD6"/>
<dbReference type="Gene3D" id="1.10.4080.10">
    <property type="entry name" value="ADP-ribosylation/Crystallin J1"/>
    <property type="match status" value="1"/>
</dbReference>
<dbReference type="GO" id="GO:0046872">
    <property type="term" value="F:metal ion binding"/>
    <property type="evidence" value="ECO:0007669"/>
    <property type="project" value="UniProtKB-KW"/>
</dbReference>
<dbReference type="Proteomes" id="UP000007110">
    <property type="component" value="Unassembled WGS sequence"/>
</dbReference>
<keyword evidence="1" id="KW-0460">Magnesium</keyword>
<dbReference type="RefSeq" id="XP_030836087.1">
    <property type="nucleotide sequence ID" value="XM_030980227.1"/>
</dbReference>
<dbReference type="InterPro" id="IPR005502">
    <property type="entry name" value="Ribosyl_crysJ1"/>
</dbReference>
<dbReference type="GeneID" id="752381"/>
<dbReference type="Pfam" id="PF03747">
    <property type="entry name" value="ADP_ribosyl_GH"/>
    <property type="match status" value="1"/>
</dbReference>
<feature type="binding site" evidence="1">
    <location>
        <position position="261"/>
    </location>
    <ligand>
        <name>Mg(2+)</name>
        <dbReference type="ChEBI" id="CHEBI:18420"/>
        <label>1</label>
    </ligand>
</feature>
<evidence type="ECO:0000313" key="2">
    <source>
        <dbReference type="EnsemblMetazoa" id="XP_030836087"/>
    </source>
</evidence>
<dbReference type="EnsemblMetazoa" id="XM_030980227">
    <property type="protein sequence ID" value="XP_030836087"/>
    <property type="gene ID" value="LOC752381"/>
</dbReference>
<reference evidence="3" key="1">
    <citation type="submission" date="2015-02" db="EMBL/GenBank/DDBJ databases">
        <title>Genome sequencing for Strongylocentrotus purpuratus.</title>
        <authorList>
            <person name="Murali S."/>
            <person name="Liu Y."/>
            <person name="Vee V."/>
            <person name="English A."/>
            <person name="Wang M."/>
            <person name="Skinner E."/>
            <person name="Han Y."/>
            <person name="Muzny D.M."/>
            <person name="Worley K.C."/>
            <person name="Gibbs R.A."/>
        </authorList>
    </citation>
    <scope>NUCLEOTIDE SEQUENCE</scope>
</reference>
<dbReference type="KEGG" id="spu:752381"/>
<name>A0A7M7SWD6_STRPU</name>
<evidence type="ECO:0000256" key="1">
    <source>
        <dbReference type="PIRSR" id="PIRSR605502-1"/>
    </source>
</evidence>
<proteinExistence type="predicted"/>
<keyword evidence="3" id="KW-1185">Reference proteome</keyword>
<evidence type="ECO:0000313" key="3">
    <source>
        <dbReference type="Proteomes" id="UP000007110"/>
    </source>
</evidence>
<organism evidence="2 3">
    <name type="scientific">Strongylocentrotus purpuratus</name>
    <name type="common">Purple sea urchin</name>
    <dbReference type="NCBI Taxonomy" id="7668"/>
    <lineage>
        <taxon>Eukaryota</taxon>
        <taxon>Metazoa</taxon>
        <taxon>Echinodermata</taxon>
        <taxon>Eleutherozoa</taxon>
        <taxon>Echinozoa</taxon>
        <taxon>Echinoidea</taxon>
        <taxon>Euechinoidea</taxon>
        <taxon>Echinacea</taxon>
        <taxon>Camarodonta</taxon>
        <taxon>Echinidea</taxon>
        <taxon>Strongylocentrotidae</taxon>
        <taxon>Strongylocentrotus</taxon>
    </lineage>
</organism>
<protein>
    <submittedName>
        <fullName evidence="2">Uncharacterized protein</fullName>
    </submittedName>
</protein>
<keyword evidence="1" id="KW-0479">Metal-binding</keyword>
<dbReference type="PANTHER" id="PTHR16222:SF17">
    <property type="entry name" value="SELENOPROTEIN J"/>
    <property type="match status" value="1"/>
</dbReference>
<dbReference type="InterPro" id="IPR050792">
    <property type="entry name" value="ADP-ribosylglycohydrolase"/>
</dbReference>
<dbReference type="InParanoid" id="A0A7M7SWD6"/>
<comment type="cofactor">
    <cofactor evidence="1">
        <name>Mg(2+)</name>
        <dbReference type="ChEBI" id="CHEBI:18420"/>
    </cofactor>
    <text evidence="1">Binds 2 magnesium ions per subunit.</text>
</comment>
<feature type="binding site" evidence="1">
    <location>
        <position position="258"/>
    </location>
    <ligand>
        <name>Mg(2+)</name>
        <dbReference type="ChEBI" id="CHEBI:18420"/>
        <label>1</label>
    </ligand>
</feature>